<evidence type="ECO:0000256" key="2">
    <source>
        <dbReference type="ARBA" id="ARBA00022679"/>
    </source>
</evidence>
<protein>
    <recommendedName>
        <fullName evidence="1">DNA-directed DNA polymerase</fullName>
        <ecNumber evidence="1">2.7.7.7</ecNumber>
    </recommendedName>
</protein>
<reference evidence="8 9" key="1">
    <citation type="submission" date="2019-06" db="EMBL/GenBank/DDBJ databases">
        <title>Genome sequence of Rhodobacteraceae bacterium D4M1.</title>
        <authorList>
            <person name="Cao J."/>
        </authorList>
    </citation>
    <scope>NUCLEOTIDE SEQUENCE [LARGE SCALE GENOMIC DNA]</scope>
    <source>
        <strain evidence="8 9">D4M1</strain>
    </source>
</reference>
<evidence type="ECO:0000256" key="7">
    <source>
        <dbReference type="ARBA" id="ARBA00049244"/>
    </source>
</evidence>
<keyword evidence="2" id="KW-0808">Transferase</keyword>
<dbReference type="EC" id="2.7.7.7" evidence="1"/>
<gene>
    <name evidence="8" type="ORF">FDP22_03140</name>
</gene>
<dbReference type="RefSeq" id="WP_138577602.1">
    <property type="nucleotide sequence ID" value="NZ_CP040818.1"/>
</dbReference>
<comment type="similarity">
    <text evidence="6">Belongs to the DNA polymerase HolA subunit family.</text>
</comment>
<dbReference type="InterPro" id="IPR005790">
    <property type="entry name" value="DNA_polIII_delta"/>
</dbReference>
<dbReference type="PANTHER" id="PTHR34388:SF1">
    <property type="entry name" value="DNA POLYMERASE III SUBUNIT DELTA"/>
    <property type="match status" value="1"/>
</dbReference>
<dbReference type="GO" id="GO:0006261">
    <property type="term" value="P:DNA-templated DNA replication"/>
    <property type="evidence" value="ECO:0007669"/>
    <property type="project" value="TreeGrafter"/>
</dbReference>
<evidence type="ECO:0000256" key="4">
    <source>
        <dbReference type="ARBA" id="ARBA00022705"/>
    </source>
</evidence>
<evidence type="ECO:0000256" key="5">
    <source>
        <dbReference type="ARBA" id="ARBA00022932"/>
    </source>
</evidence>
<dbReference type="InterPro" id="IPR027417">
    <property type="entry name" value="P-loop_NTPase"/>
</dbReference>
<keyword evidence="4" id="KW-0235">DNA replication</keyword>
<dbReference type="GO" id="GO:0003677">
    <property type="term" value="F:DNA binding"/>
    <property type="evidence" value="ECO:0007669"/>
    <property type="project" value="InterPro"/>
</dbReference>
<proteinExistence type="inferred from homology"/>
<dbReference type="OrthoDB" id="9804983at2"/>
<dbReference type="Gene3D" id="1.20.272.10">
    <property type="match status" value="1"/>
</dbReference>
<evidence type="ECO:0000256" key="6">
    <source>
        <dbReference type="ARBA" id="ARBA00034754"/>
    </source>
</evidence>
<dbReference type="SUPFAM" id="SSF48019">
    <property type="entry name" value="post-AAA+ oligomerization domain-like"/>
    <property type="match status" value="1"/>
</dbReference>
<evidence type="ECO:0000313" key="9">
    <source>
        <dbReference type="Proteomes" id="UP000305888"/>
    </source>
</evidence>
<dbReference type="PANTHER" id="PTHR34388">
    <property type="entry name" value="DNA POLYMERASE III SUBUNIT DELTA"/>
    <property type="match status" value="1"/>
</dbReference>
<organism evidence="8 9">
    <name type="scientific">Paroceanicella profunda</name>
    <dbReference type="NCBI Taxonomy" id="2579971"/>
    <lineage>
        <taxon>Bacteria</taxon>
        <taxon>Pseudomonadati</taxon>
        <taxon>Pseudomonadota</taxon>
        <taxon>Alphaproteobacteria</taxon>
        <taxon>Rhodobacterales</taxon>
        <taxon>Paracoccaceae</taxon>
        <taxon>Paroceanicella</taxon>
    </lineage>
</organism>
<evidence type="ECO:0000256" key="1">
    <source>
        <dbReference type="ARBA" id="ARBA00012417"/>
    </source>
</evidence>
<dbReference type="KEGG" id="ppru:FDP22_03140"/>
<keyword evidence="3" id="KW-0548">Nucleotidyltransferase</keyword>
<keyword evidence="5" id="KW-0239">DNA-directed DNA polymerase</keyword>
<dbReference type="NCBIfam" id="TIGR01128">
    <property type="entry name" value="holA"/>
    <property type="match status" value="1"/>
</dbReference>
<name>A0A5B8FG98_9RHOB</name>
<sequence length="342" mass="36253">MKLKGREIAAFLARPDVSRAGCLVYGADAIAVDVKRAEAVAALVGPEGEAEMRLERFDGASLRTDPARLQDALRAQGFFPGQRVVLLEDATDGLTDIIAEALDATRPGADAFLIVTAGVLAARSKLRKMFEARRDAVVCPLYSDPPGRDEVETALRRAGLAAAQPDAVEALVVLSREIDLGAFNQVLAHVALYKLGDPEPLTAAEVALCAPATTEAGLDEVIRAVAEGEVVAIGRQMARLAGQGVNATTLCISATRHFRQLHAIAAAPDGPEAALGRARPPVFGPRRDALLRQVRGWGPGRIERVLSLLTDTDLTLRSSSGAPPLALIERAFIRIAMLRGAR</sequence>
<dbReference type="EMBL" id="CP040818">
    <property type="protein sequence ID" value="QDL90867.1"/>
    <property type="molecule type" value="Genomic_DNA"/>
</dbReference>
<keyword evidence="9" id="KW-1185">Reference proteome</keyword>
<dbReference type="Proteomes" id="UP000305888">
    <property type="component" value="Chromosome"/>
</dbReference>
<evidence type="ECO:0000313" key="8">
    <source>
        <dbReference type="EMBL" id="QDL90867.1"/>
    </source>
</evidence>
<comment type="catalytic activity">
    <reaction evidence="7">
        <text>DNA(n) + a 2'-deoxyribonucleoside 5'-triphosphate = DNA(n+1) + diphosphate</text>
        <dbReference type="Rhea" id="RHEA:22508"/>
        <dbReference type="Rhea" id="RHEA-COMP:17339"/>
        <dbReference type="Rhea" id="RHEA-COMP:17340"/>
        <dbReference type="ChEBI" id="CHEBI:33019"/>
        <dbReference type="ChEBI" id="CHEBI:61560"/>
        <dbReference type="ChEBI" id="CHEBI:173112"/>
        <dbReference type="EC" id="2.7.7.7"/>
    </reaction>
</comment>
<accession>A0A5B8FG98</accession>
<evidence type="ECO:0000256" key="3">
    <source>
        <dbReference type="ARBA" id="ARBA00022695"/>
    </source>
</evidence>
<dbReference type="AlphaFoldDB" id="A0A5B8FG98"/>
<dbReference type="Gene3D" id="3.40.50.300">
    <property type="entry name" value="P-loop containing nucleotide triphosphate hydrolases"/>
    <property type="match status" value="1"/>
</dbReference>
<dbReference type="GO" id="GO:0009360">
    <property type="term" value="C:DNA polymerase III complex"/>
    <property type="evidence" value="ECO:0007669"/>
    <property type="project" value="TreeGrafter"/>
</dbReference>
<dbReference type="InterPro" id="IPR008921">
    <property type="entry name" value="DNA_pol3_clamp-load_cplx_C"/>
</dbReference>
<dbReference type="GO" id="GO:0003887">
    <property type="term" value="F:DNA-directed DNA polymerase activity"/>
    <property type="evidence" value="ECO:0007669"/>
    <property type="project" value="UniProtKB-KW"/>
</dbReference>